<evidence type="ECO:0000256" key="1">
    <source>
        <dbReference type="SAM" id="Phobius"/>
    </source>
</evidence>
<dbReference type="EMBL" id="MN732867">
    <property type="protein sequence ID" value="QGZ16201.1"/>
    <property type="molecule type" value="Genomic_DNA"/>
</dbReference>
<dbReference type="Proteomes" id="UP000433183">
    <property type="component" value="Segment"/>
</dbReference>
<evidence type="ECO:0000313" key="2">
    <source>
        <dbReference type="EMBL" id="QGZ16201.1"/>
    </source>
</evidence>
<protein>
    <submittedName>
        <fullName evidence="2">Uncharacterized protein</fullName>
    </submittedName>
</protein>
<gene>
    <name evidence="2" type="ORF">Hena1_00250</name>
</gene>
<reference evidence="2 3" key="1">
    <citation type="submission" date="2019-11" db="EMBL/GenBank/DDBJ databases">
        <title>Characterization of a new Erwinia amylovora bacteriophage.</title>
        <authorList>
            <person name="Valentovich L.N."/>
            <person name="Akhremchuk A.E."/>
            <person name="Besarab N.V."/>
            <person name="Lagonenko A.L."/>
        </authorList>
    </citation>
    <scope>NUCLEOTIDE SEQUENCE [LARGE SCALE GENOMIC DNA]</scope>
</reference>
<sequence>MSWVELIYGAMFLAYAVIGLIYCIRMENNKELRLMHKIRSDHDWSERCFTFGFMWPVAPIVNYIIRRKNDPERIRKHLQTFG</sequence>
<keyword evidence="1" id="KW-0812">Transmembrane</keyword>
<keyword evidence="1" id="KW-0472">Membrane</keyword>
<accession>A0A6B9J5L6</accession>
<organism evidence="2 3">
    <name type="scientific">Erwinia phage Hena1</name>
    <dbReference type="NCBI Taxonomy" id="2678601"/>
    <lineage>
        <taxon>Viruses</taxon>
        <taxon>Duplodnaviria</taxon>
        <taxon>Heunggongvirae</taxon>
        <taxon>Uroviricota</taxon>
        <taxon>Caudoviricetes</taxon>
        <taxon>Vequintavirinae</taxon>
        <taxon>Henunavirus</taxon>
        <taxon>Henunavirus hena1</taxon>
    </lineage>
</organism>
<proteinExistence type="predicted"/>
<feature type="transmembrane region" description="Helical" evidence="1">
    <location>
        <begin position="6"/>
        <end position="24"/>
    </location>
</feature>
<evidence type="ECO:0000313" key="3">
    <source>
        <dbReference type="Proteomes" id="UP000433183"/>
    </source>
</evidence>
<name>A0A6B9J5L6_9CAUD</name>
<keyword evidence="3" id="KW-1185">Reference proteome</keyword>
<keyword evidence="1" id="KW-1133">Transmembrane helix</keyword>